<accession>A0A2P4STR6</accession>
<reference evidence="1 2" key="1">
    <citation type="submission" date="2018-01" db="EMBL/GenBank/DDBJ databases">
        <title>Comparison of the Chinese Bamboo Partridge and Red Junglefowl genome sequences highlights the importance of demography in genome evolution.</title>
        <authorList>
            <person name="Tiley G.P."/>
            <person name="Kimball R.T."/>
            <person name="Braun E.L."/>
            <person name="Burleigh J.G."/>
        </authorList>
    </citation>
    <scope>NUCLEOTIDE SEQUENCE [LARGE SCALE GENOMIC DNA]</scope>
    <source>
        <strain evidence="1">RTK389</strain>
        <tissue evidence="1">Blood</tissue>
    </source>
</reference>
<proteinExistence type="predicted"/>
<evidence type="ECO:0000313" key="1">
    <source>
        <dbReference type="EMBL" id="POI27482.1"/>
    </source>
</evidence>
<protein>
    <submittedName>
        <fullName evidence="1">Uncharacterized protein</fullName>
    </submittedName>
</protein>
<dbReference type="Proteomes" id="UP000237246">
    <property type="component" value="Unassembled WGS sequence"/>
</dbReference>
<keyword evidence="2" id="KW-1185">Reference proteome</keyword>
<comment type="caution">
    <text evidence="1">The sequence shown here is derived from an EMBL/GenBank/DDBJ whole genome shotgun (WGS) entry which is preliminary data.</text>
</comment>
<sequence>MSSKSPRCVGNMASN</sequence>
<dbReference type="EMBL" id="PPHD01023568">
    <property type="protein sequence ID" value="POI27482.1"/>
    <property type="molecule type" value="Genomic_DNA"/>
</dbReference>
<organism evidence="1 2">
    <name type="scientific">Bambusicola thoracicus</name>
    <name type="common">Chinese bamboo-partridge</name>
    <name type="synonym">Perdix thoracica</name>
    <dbReference type="NCBI Taxonomy" id="9083"/>
    <lineage>
        <taxon>Eukaryota</taxon>
        <taxon>Metazoa</taxon>
        <taxon>Chordata</taxon>
        <taxon>Craniata</taxon>
        <taxon>Vertebrata</taxon>
        <taxon>Euteleostomi</taxon>
        <taxon>Archelosauria</taxon>
        <taxon>Archosauria</taxon>
        <taxon>Dinosauria</taxon>
        <taxon>Saurischia</taxon>
        <taxon>Theropoda</taxon>
        <taxon>Coelurosauria</taxon>
        <taxon>Aves</taxon>
        <taxon>Neognathae</taxon>
        <taxon>Galloanserae</taxon>
        <taxon>Galliformes</taxon>
        <taxon>Phasianidae</taxon>
        <taxon>Perdicinae</taxon>
        <taxon>Bambusicola</taxon>
    </lineage>
</organism>
<gene>
    <name evidence="1" type="ORF">CIB84_008766</name>
</gene>
<name>A0A2P4STR6_BAMTH</name>
<evidence type="ECO:0000313" key="2">
    <source>
        <dbReference type="Proteomes" id="UP000237246"/>
    </source>
</evidence>